<dbReference type="InterPro" id="IPR035518">
    <property type="entry name" value="DPG_synthase"/>
</dbReference>
<evidence type="ECO:0000256" key="2">
    <source>
        <dbReference type="ARBA" id="ARBA00004922"/>
    </source>
</evidence>
<dbReference type="Proteomes" id="UP000655208">
    <property type="component" value="Unassembled WGS sequence"/>
</dbReference>
<dbReference type="AlphaFoldDB" id="A0A917T5K6"/>
<evidence type="ECO:0000256" key="7">
    <source>
        <dbReference type="ARBA" id="ARBA00022692"/>
    </source>
</evidence>
<dbReference type="PANTHER" id="PTHR10859">
    <property type="entry name" value="GLYCOSYL TRANSFERASE"/>
    <property type="match status" value="1"/>
</dbReference>
<dbReference type="Gene3D" id="3.90.550.10">
    <property type="entry name" value="Spore Coat Polysaccharide Biosynthesis Protein SpsA, Chain A"/>
    <property type="match status" value="1"/>
</dbReference>
<protein>
    <recommendedName>
        <fullName evidence="4">dolichyl-phosphate beta-glucosyltransferase</fullName>
        <ecNumber evidence="4">2.4.1.117</ecNumber>
    </recommendedName>
</protein>
<evidence type="ECO:0000256" key="4">
    <source>
        <dbReference type="ARBA" id="ARBA00012583"/>
    </source>
</evidence>
<dbReference type="RefSeq" id="WP_188943065.1">
    <property type="nucleotide sequence ID" value="NZ_BMNA01000006.1"/>
</dbReference>
<reference evidence="15" key="1">
    <citation type="journal article" date="2014" name="Int. J. Syst. Evol. Microbiol.">
        <title>Complete genome sequence of Corynebacterium casei LMG S-19264T (=DSM 44701T), isolated from a smear-ripened cheese.</title>
        <authorList>
            <consortium name="US DOE Joint Genome Institute (JGI-PGF)"/>
            <person name="Walter F."/>
            <person name="Albersmeier A."/>
            <person name="Kalinowski J."/>
            <person name="Ruckert C."/>
        </authorList>
    </citation>
    <scope>NUCLEOTIDE SEQUENCE</scope>
    <source>
        <strain evidence="15">CGMCC 4.7308</strain>
    </source>
</reference>
<dbReference type="SUPFAM" id="SSF53448">
    <property type="entry name" value="Nucleotide-diphospho-sugar transferases"/>
    <property type="match status" value="1"/>
</dbReference>
<comment type="catalytic activity">
    <reaction evidence="12">
        <text>a di-trans,poly-cis-dolichyl phosphate + UDP-alpha-D-glucose = a di-trans,poly-cis-dolichyl beta-D-glucosyl phosphate + UDP</text>
        <dbReference type="Rhea" id="RHEA:15401"/>
        <dbReference type="Rhea" id="RHEA-COMP:19498"/>
        <dbReference type="Rhea" id="RHEA-COMP:19502"/>
        <dbReference type="ChEBI" id="CHEBI:57525"/>
        <dbReference type="ChEBI" id="CHEBI:57683"/>
        <dbReference type="ChEBI" id="CHEBI:58223"/>
        <dbReference type="ChEBI" id="CHEBI:58885"/>
        <dbReference type="EC" id="2.4.1.117"/>
    </reaction>
    <physiologicalReaction direction="left-to-right" evidence="12">
        <dbReference type="Rhea" id="RHEA:15402"/>
    </physiologicalReaction>
</comment>
<dbReference type="PANTHER" id="PTHR10859:SF91">
    <property type="entry name" value="DOLICHYL-PHOSPHATE BETA-GLUCOSYLTRANSFERASE"/>
    <property type="match status" value="1"/>
</dbReference>
<sequence>MSGSTPTVAGTDRYRAFKAWVSTPLTEPPRISVVIPAYNEEWRILPTVGAIATHLSARGEPWELVVADDGSSDSTVALLQDLRFPNLRVLVADRNRGKGSAVRRGVAAARGRYVLFADADQSTPIEQFDRLLALITDEGYDVVVGSRAARGAAVHSKSLLRKVLSRGLRILVSAGFGVKVADTQCGFKLFTADAARSLFALQVVDGFSFDLEVLYLASRLGLRTAEEPVEWIDAPGSTVDAAKVSLQFLADLVRIRLHDLRGGYRQRPALPASEAPHTADAAEAGEVADAADGPGVPAATGMSARPVARPDENVTTAPGPAARRSAAPGAAEPPPVPPAGPDPAPQPVEQSTERPAPAPAPRHTHGPVPLSLSREVAPR</sequence>
<dbReference type="Pfam" id="PF00535">
    <property type="entry name" value="Glycos_transf_2"/>
    <property type="match status" value="1"/>
</dbReference>
<dbReference type="InterPro" id="IPR029044">
    <property type="entry name" value="Nucleotide-diphossugar_trans"/>
</dbReference>
<evidence type="ECO:0000256" key="11">
    <source>
        <dbReference type="ARBA" id="ARBA00023136"/>
    </source>
</evidence>
<keyword evidence="11" id="KW-0472">Membrane</keyword>
<feature type="compositionally biased region" description="Pro residues" evidence="13">
    <location>
        <begin position="331"/>
        <end position="346"/>
    </location>
</feature>
<evidence type="ECO:0000256" key="12">
    <source>
        <dbReference type="ARBA" id="ARBA00045097"/>
    </source>
</evidence>
<evidence type="ECO:0000313" key="15">
    <source>
        <dbReference type="EMBL" id="GGM08970.1"/>
    </source>
</evidence>
<feature type="region of interest" description="Disordered" evidence="13">
    <location>
        <begin position="267"/>
        <end position="379"/>
    </location>
</feature>
<keyword evidence="10" id="KW-1133">Transmembrane helix</keyword>
<comment type="similarity">
    <text evidence="3">Belongs to the glycosyltransferase 2 family.</text>
</comment>
<gene>
    <name evidence="15" type="ORF">GCM10011594_31070</name>
</gene>
<keyword evidence="7" id="KW-0812">Transmembrane</keyword>
<dbReference type="InterPro" id="IPR001173">
    <property type="entry name" value="Glyco_trans_2-like"/>
</dbReference>
<name>A0A917T5K6_9ACTN</name>
<evidence type="ECO:0000259" key="14">
    <source>
        <dbReference type="Pfam" id="PF00535"/>
    </source>
</evidence>
<keyword evidence="5" id="KW-0328">Glycosyltransferase</keyword>
<feature type="domain" description="Glycosyltransferase 2-like" evidence="14">
    <location>
        <begin position="32"/>
        <end position="197"/>
    </location>
</feature>
<keyword evidence="16" id="KW-1185">Reference proteome</keyword>
<evidence type="ECO:0000256" key="1">
    <source>
        <dbReference type="ARBA" id="ARBA00004389"/>
    </source>
</evidence>
<evidence type="ECO:0000313" key="16">
    <source>
        <dbReference type="Proteomes" id="UP000655208"/>
    </source>
</evidence>
<accession>A0A917T5K6</accession>
<dbReference type="GO" id="GO:0006487">
    <property type="term" value="P:protein N-linked glycosylation"/>
    <property type="evidence" value="ECO:0007669"/>
    <property type="project" value="TreeGrafter"/>
</dbReference>
<evidence type="ECO:0000256" key="13">
    <source>
        <dbReference type="SAM" id="MobiDB-lite"/>
    </source>
</evidence>
<feature type="compositionally biased region" description="Low complexity" evidence="13">
    <location>
        <begin position="279"/>
        <end position="299"/>
    </location>
</feature>
<comment type="pathway">
    <text evidence="2">Protein modification; protein glycosylation.</text>
</comment>
<organism evidence="15 16">
    <name type="scientific">Nakamurella endophytica</name>
    <dbReference type="NCBI Taxonomy" id="1748367"/>
    <lineage>
        <taxon>Bacteria</taxon>
        <taxon>Bacillati</taxon>
        <taxon>Actinomycetota</taxon>
        <taxon>Actinomycetes</taxon>
        <taxon>Nakamurellales</taxon>
        <taxon>Nakamurellaceae</taxon>
        <taxon>Nakamurella</taxon>
    </lineage>
</organism>
<evidence type="ECO:0000256" key="8">
    <source>
        <dbReference type="ARBA" id="ARBA00022824"/>
    </source>
</evidence>
<evidence type="ECO:0000256" key="6">
    <source>
        <dbReference type="ARBA" id="ARBA00022679"/>
    </source>
</evidence>
<keyword evidence="9" id="KW-0735">Signal-anchor</keyword>
<dbReference type="GO" id="GO:0004581">
    <property type="term" value="F:dolichyl-phosphate beta-glucosyltransferase activity"/>
    <property type="evidence" value="ECO:0007669"/>
    <property type="project" value="UniProtKB-EC"/>
</dbReference>
<evidence type="ECO:0000256" key="5">
    <source>
        <dbReference type="ARBA" id="ARBA00022676"/>
    </source>
</evidence>
<evidence type="ECO:0000256" key="3">
    <source>
        <dbReference type="ARBA" id="ARBA00006739"/>
    </source>
</evidence>
<dbReference type="CDD" id="cd04188">
    <property type="entry name" value="DPG_synthase"/>
    <property type="match status" value="1"/>
</dbReference>
<dbReference type="EC" id="2.4.1.117" evidence="4"/>
<comment type="subcellular location">
    <subcellularLocation>
        <location evidence="1">Endoplasmic reticulum membrane</location>
        <topology evidence="1">Single-pass membrane protein</topology>
    </subcellularLocation>
</comment>
<comment type="caution">
    <text evidence="15">The sequence shown here is derived from an EMBL/GenBank/DDBJ whole genome shotgun (WGS) entry which is preliminary data.</text>
</comment>
<keyword evidence="8" id="KW-0256">Endoplasmic reticulum</keyword>
<keyword evidence="6" id="KW-0808">Transferase</keyword>
<feature type="compositionally biased region" description="Low complexity" evidence="13">
    <location>
        <begin position="317"/>
        <end position="330"/>
    </location>
</feature>
<proteinExistence type="inferred from homology"/>
<evidence type="ECO:0000256" key="10">
    <source>
        <dbReference type="ARBA" id="ARBA00022989"/>
    </source>
</evidence>
<dbReference type="EMBL" id="BMNA01000006">
    <property type="protein sequence ID" value="GGM08970.1"/>
    <property type="molecule type" value="Genomic_DNA"/>
</dbReference>
<reference evidence="15" key="2">
    <citation type="submission" date="2020-09" db="EMBL/GenBank/DDBJ databases">
        <authorList>
            <person name="Sun Q."/>
            <person name="Zhou Y."/>
        </authorList>
    </citation>
    <scope>NUCLEOTIDE SEQUENCE</scope>
    <source>
        <strain evidence="15">CGMCC 4.7308</strain>
    </source>
</reference>
<evidence type="ECO:0000256" key="9">
    <source>
        <dbReference type="ARBA" id="ARBA00022968"/>
    </source>
</evidence>